<dbReference type="EMBL" id="PPTU01000012">
    <property type="protein sequence ID" value="RDB69789.1"/>
    <property type="molecule type" value="Genomic_DNA"/>
</dbReference>
<sequence length="285" mass="31437">MFGYVVPSWEGLDDAERERYHAAYCGLCRAIGQRCGQRCRVALTYDLVFLALLLGSLYEPEERAGEGRCVPHPVKPHGFVSTACIDYAADVTVALAYYKGLDDWNDDRSVRARAFAGALAGPYRGIRARNSRICEAVETGMADIGAIEAAARAAAATPGSEPPAPDAAANRFGVLMGELFVYRPDDFWADDLRRLGARLGKFVYVMDAAMDYEDDKASGSYNPLVDIEAGAEDVHEDLNLLMAGVAEAFERLPLERDLRLLRSVVYAGVWQKYHAKENDKEKRRG</sequence>
<proteinExistence type="predicted"/>
<reference evidence="1 2" key="1">
    <citation type="journal article" date="2018" name="Elife">
        <title>Discovery and characterization of a prevalent human gut bacterial enzyme sufficient for the inactivation of a family of plant toxins.</title>
        <authorList>
            <person name="Koppel N."/>
            <person name="Bisanz J.E."/>
            <person name="Pandelia M.E."/>
            <person name="Turnbaugh P.J."/>
            <person name="Balskus E.P."/>
        </authorList>
    </citation>
    <scope>NUCLEOTIDE SEQUENCE [LARGE SCALE GENOMIC DNA]</scope>
    <source>
        <strain evidence="1 2">W1 BHI 6</strain>
    </source>
</reference>
<dbReference type="InterPro" id="IPR043740">
    <property type="entry name" value="DUF5685"/>
</dbReference>
<organism evidence="1 2">
    <name type="scientific">Eggerthella lenta</name>
    <name type="common">Eubacterium lentum</name>
    <dbReference type="NCBI Taxonomy" id="84112"/>
    <lineage>
        <taxon>Bacteria</taxon>
        <taxon>Bacillati</taxon>
        <taxon>Actinomycetota</taxon>
        <taxon>Coriobacteriia</taxon>
        <taxon>Eggerthellales</taxon>
        <taxon>Eggerthellaceae</taxon>
        <taxon>Eggerthella</taxon>
    </lineage>
</organism>
<protein>
    <submittedName>
        <fullName evidence="1">Uncharacterized protein</fullName>
    </submittedName>
</protein>
<accession>A0A369MGT4</accession>
<dbReference type="Pfam" id="PF18937">
    <property type="entry name" value="DUF5685"/>
    <property type="match status" value="1"/>
</dbReference>
<dbReference type="AlphaFoldDB" id="A0A369MGT4"/>
<evidence type="ECO:0000313" key="1">
    <source>
        <dbReference type="EMBL" id="RDB69789.1"/>
    </source>
</evidence>
<dbReference type="RefSeq" id="WP_114534014.1">
    <property type="nucleotide sequence ID" value="NZ_PPTU01000012.1"/>
</dbReference>
<gene>
    <name evidence="1" type="ORF">C1875_09085</name>
</gene>
<name>A0A369MGT4_EGGLN</name>
<comment type="caution">
    <text evidence="1">The sequence shown here is derived from an EMBL/GenBank/DDBJ whole genome shotgun (WGS) entry which is preliminary data.</text>
</comment>
<evidence type="ECO:0000313" key="2">
    <source>
        <dbReference type="Proteomes" id="UP000253970"/>
    </source>
</evidence>
<dbReference type="Proteomes" id="UP000253970">
    <property type="component" value="Unassembled WGS sequence"/>
</dbReference>